<dbReference type="OrthoDB" id="10647910at2759"/>
<name>A0A0L6VJ18_9BASI</name>
<dbReference type="EMBL" id="LAVV01005973">
    <property type="protein sequence ID" value="KNZ60557.1"/>
    <property type="molecule type" value="Genomic_DNA"/>
</dbReference>
<organism evidence="1 2">
    <name type="scientific">Puccinia sorghi</name>
    <dbReference type="NCBI Taxonomy" id="27349"/>
    <lineage>
        <taxon>Eukaryota</taxon>
        <taxon>Fungi</taxon>
        <taxon>Dikarya</taxon>
        <taxon>Basidiomycota</taxon>
        <taxon>Pucciniomycotina</taxon>
        <taxon>Pucciniomycetes</taxon>
        <taxon>Pucciniales</taxon>
        <taxon>Pucciniaceae</taxon>
        <taxon>Puccinia</taxon>
    </lineage>
</organism>
<protein>
    <submittedName>
        <fullName evidence="1">Uncharacterized protein</fullName>
    </submittedName>
</protein>
<accession>A0A0L6VJ18</accession>
<reference evidence="1 2" key="1">
    <citation type="submission" date="2015-08" db="EMBL/GenBank/DDBJ databases">
        <title>Next Generation Sequencing and Analysis of the Genome of Puccinia sorghi L Schw, the Causal Agent of Maize Common Rust.</title>
        <authorList>
            <person name="Rochi L."/>
            <person name="Burguener G."/>
            <person name="Darino M."/>
            <person name="Turjanski A."/>
            <person name="Kreff E."/>
            <person name="Dieguez M.J."/>
            <person name="Sacco F."/>
        </authorList>
    </citation>
    <scope>NUCLEOTIDE SEQUENCE [LARGE SCALE GENOMIC DNA]</scope>
    <source>
        <strain evidence="1 2">RO10H11247</strain>
    </source>
</reference>
<keyword evidence="2" id="KW-1185">Reference proteome</keyword>
<feature type="non-terminal residue" evidence="1">
    <location>
        <position position="135"/>
    </location>
</feature>
<dbReference type="VEuPathDB" id="FungiDB:VP01_15378g1"/>
<dbReference type="Proteomes" id="UP000037035">
    <property type="component" value="Unassembled WGS sequence"/>
</dbReference>
<dbReference type="AlphaFoldDB" id="A0A0L6VJ18"/>
<evidence type="ECO:0000313" key="1">
    <source>
        <dbReference type="EMBL" id="KNZ60557.1"/>
    </source>
</evidence>
<comment type="caution">
    <text evidence="1">The sequence shown here is derived from an EMBL/GenBank/DDBJ whole genome shotgun (WGS) entry which is preliminary data.</text>
</comment>
<sequence length="135" mass="16055">MDVSPSVLNSDVVGIISKMVWDGQIKRFHAILHDLDSLKNDKNKNTLIEVNILIHRLQQNIFQTVDYMYKQELISAKAFKEFFQLENTLELAALNLYFTPVRNRNADFWDVYRRKKNPISILNRWDCANYRTLYE</sequence>
<evidence type="ECO:0000313" key="2">
    <source>
        <dbReference type="Proteomes" id="UP000037035"/>
    </source>
</evidence>
<gene>
    <name evidence="1" type="ORF">VP01_15378g1</name>
</gene>
<proteinExistence type="predicted"/>